<keyword evidence="2" id="KW-1185">Reference proteome</keyword>
<evidence type="ECO:0000313" key="2">
    <source>
        <dbReference type="Proteomes" id="UP000479190"/>
    </source>
</evidence>
<evidence type="ECO:0000313" key="1">
    <source>
        <dbReference type="EMBL" id="CAB0031146.1"/>
    </source>
</evidence>
<gene>
    <name evidence="1" type="ORF">TBRA_LOCUS3126</name>
</gene>
<accession>A0A6H5I1S7</accession>
<organism evidence="1 2">
    <name type="scientific">Trichogramma brassicae</name>
    <dbReference type="NCBI Taxonomy" id="86971"/>
    <lineage>
        <taxon>Eukaryota</taxon>
        <taxon>Metazoa</taxon>
        <taxon>Ecdysozoa</taxon>
        <taxon>Arthropoda</taxon>
        <taxon>Hexapoda</taxon>
        <taxon>Insecta</taxon>
        <taxon>Pterygota</taxon>
        <taxon>Neoptera</taxon>
        <taxon>Endopterygota</taxon>
        <taxon>Hymenoptera</taxon>
        <taxon>Apocrita</taxon>
        <taxon>Proctotrupomorpha</taxon>
        <taxon>Chalcidoidea</taxon>
        <taxon>Trichogrammatidae</taxon>
        <taxon>Trichogramma</taxon>
    </lineage>
</organism>
<protein>
    <recommendedName>
        <fullName evidence="3">Reverse transcriptase domain-containing protein</fullName>
    </recommendedName>
</protein>
<evidence type="ECO:0008006" key="3">
    <source>
        <dbReference type="Google" id="ProtNLM"/>
    </source>
</evidence>
<sequence>MYSHCANDSHRVQTCLLNLHSKLRGYFNSTLIMRSTIDAIQKVLSTAKAAISGKRYHKGTKKYCVIVTLDVKNAFNSARWNHILSALEKMGVPLEGKFLCAVHVLAGTPPLVLLVDERSRLYEHSREDAWSDATSEERAKTLEKWQTQWSTTTKGRWTHRLIPSIAAWIERRHGEVNYHLTQLLSGHGCFRSYLCRTKNDTSSSCPTCQPAVEDVEHFIFHCPRFTVEREELYRLANGPLETETFVGFMLENERNWEATASFASSVMARLRSEERARRR</sequence>
<reference evidence="1 2" key="1">
    <citation type="submission" date="2020-02" db="EMBL/GenBank/DDBJ databases">
        <authorList>
            <person name="Ferguson B K."/>
        </authorList>
    </citation>
    <scope>NUCLEOTIDE SEQUENCE [LARGE SCALE GENOMIC DNA]</scope>
</reference>
<dbReference type="Proteomes" id="UP000479190">
    <property type="component" value="Unassembled WGS sequence"/>
</dbReference>
<dbReference type="OrthoDB" id="7700848at2759"/>
<dbReference type="AlphaFoldDB" id="A0A6H5I1S7"/>
<dbReference type="EMBL" id="CADCXV010000637">
    <property type="protein sequence ID" value="CAB0031146.1"/>
    <property type="molecule type" value="Genomic_DNA"/>
</dbReference>
<proteinExistence type="predicted"/>
<name>A0A6H5I1S7_9HYME</name>